<proteinExistence type="predicted"/>
<organism evidence="4 5">
    <name type="scientific">Oceanibacterium hippocampi</name>
    <dbReference type="NCBI Taxonomy" id="745714"/>
    <lineage>
        <taxon>Bacteria</taxon>
        <taxon>Pseudomonadati</taxon>
        <taxon>Pseudomonadota</taxon>
        <taxon>Alphaproteobacteria</taxon>
        <taxon>Sneathiellales</taxon>
        <taxon>Sneathiellaceae</taxon>
        <taxon>Oceanibacterium</taxon>
    </lineage>
</organism>
<dbReference type="InterPro" id="IPR029044">
    <property type="entry name" value="Nucleotide-diphossugar_trans"/>
</dbReference>
<dbReference type="AlphaFoldDB" id="A0A1Y5RP38"/>
<dbReference type="Gene3D" id="3.90.550.10">
    <property type="entry name" value="Spore Coat Polysaccharide Biosynthesis Protein SpsA, Chain A"/>
    <property type="match status" value="1"/>
</dbReference>
<protein>
    <submittedName>
        <fullName evidence="4">D-glycero-alpha-D-manno-heptose 1-phosphate guanylyltransferase</fullName>
        <ecNumber evidence="4">2.7.7.71</ecNumber>
    </submittedName>
</protein>
<keyword evidence="2 4" id="KW-0548">Nucleotidyltransferase</keyword>
<accession>A0A1Y5RP38</accession>
<dbReference type="GO" id="GO:0016779">
    <property type="term" value="F:nucleotidyltransferase activity"/>
    <property type="evidence" value="ECO:0007669"/>
    <property type="project" value="UniProtKB-KW"/>
</dbReference>
<dbReference type="InterPro" id="IPR005835">
    <property type="entry name" value="NTP_transferase_dom"/>
</dbReference>
<evidence type="ECO:0000259" key="3">
    <source>
        <dbReference type="Pfam" id="PF00483"/>
    </source>
</evidence>
<dbReference type="PANTHER" id="PTHR43584">
    <property type="entry name" value="NUCLEOTIDYL TRANSFERASE"/>
    <property type="match status" value="1"/>
</dbReference>
<evidence type="ECO:0000256" key="2">
    <source>
        <dbReference type="ARBA" id="ARBA00022695"/>
    </source>
</evidence>
<dbReference type="InterPro" id="IPR050065">
    <property type="entry name" value="GlmU-like"/>
</dbReference>
<evidence type="ECO:0000313" key="4">
    <source>
        <dbReference type="EMBL" id="SLN22179.1"/>
    </source>
</evidence>
<dbReference type="RefSeq" id="WP_085881908.1">
    <property type="nucleotide sequence ID" value="NZ_FWFR01000001.1"/>
</dbReference>
<dbReference type="SUPFAM" id="SSF53448">
    <property type="entry name" value="Nucleotide-diphospho-sugar transferases"/>
    <property type="match status" value="1"/>
</dbReference>
<dbReference type="PANTHER" id="PTHR43584:SF8">
    <property type="entry name" value="N-ACETYLMURAMATE ALPHA-1-PHOSPHATE URIDYLYLTRANSFERASE"/>
    <property type="match status" value="1"/>
</dbReference>
<keyword evidence="1 4" id="KW-0808">Transferase</keyword>
<dbReference type="InParanoid" id="A0A1Y5RP38"/>
<name>A0A1Y5RP38_9PROT</name>
<evidence type="ECO:0000256" key="1">
    <source>
        <dbReference type="ARBA" id="ARBA00022679"/>
    </source>
</evidence>
<feature type="domain" description="Nucleotidyl transferase" evidence="3">
    <location>
        <begin position="9"/>
        <end position="150"/>
    </location>
</feature>
<reference evidence="4 5" key="1">
    <citation type="submission" date="2017-03" db="EMBL/GenBank/DDBJ databases">
        <authorList>
            <person name="Afonso C.L."/>
            <person name="Miller P.J."/>
            <person name="Scott M.A."/>
            <person name="Spackman E."/>
            <person name="Goraichik I."/>
            <person name="Dimitrov K.M."/>
            <person name="Suarez D.L."/>
            <person name="Swayne D.E."/>
        </authorList>
    </citation>
    <scope>NUCLEOTIDE SEQUENCE [LARGE SCALE GENOMIC DNA]</scope>
    <source>
        <strain evidence="4 5">CECT 7691</strain>
    </source>
</reference>
<dbReference type="EC" id="2.7.7.71" evidence="4"/>
<dbReference type="EMBL" id="FWFR01000001">
    <property type="protein sequence ID" value="SLN22179.1"/>
    <property type="molecule type" value="Genomic_DNA"/>
</dbReference>
<dbReference type="Pfam" id="PF00483">
    <property type="entry name" value="NTP_transferase"/>
    <property type="match status" value="1"/>
</dbReference>
<keyword evidence="5" id="KW-1185">Reference proteome</keyword>
<dbReference type="OrthoDB" id="9788272at2"/>
<dbReference type="CDD" id="cd06422">
    <property type="entry name" value="NTP_transferase_like_1"/>
    <property type="match status" value="1"/>
</dbReference>
<gene>
    <name evidence="4" type="primary">hddC</name>
    <name evidence="4" type="ORF">OCH7691_00581</name>
</gene>
<evidence type="ECO:0000313" key="5">
    <source>
        <dbReference type="Proteomes" id="UP000193200"/>
    </source>
</evidence>
<dbReference type="Proteomes" id="UP000193200">
    <property type="component" value="Unassembled WGS sequence"/>
</dbReference>
<sequence>MQGKGPAQAMILAAGRGERLRPLTDSTPKPLVRLAGRPVIDRVIDRLVAVGVRRLVVNVHHLPDQVIDHMGKRETPTEIIISDERDMLLDTGGGIARARHHFDGEPFYAVNGDVVWRDALGDSLAALATAYDPARMDALLLLVPTVSARNYQGRGDFLMAPDGRLIRRPERKLAPFVYSGVQILSPALFDGCPDGRFSLNLLYDRAAEAGRLFGLRHDGDWFDVGTPETLAQAEKALTRQ</sequence>